<gene>
    <name evidence="1" type="ORF">NPIL_618201</name>
</gene>
<dbReference type="EMBL" id="BMAW01077427">
    <property type="protein sequence ID" value="GFU06344.1"/>
    <property type="molecule type" value="Genomic_DNA"/>
</dbReference>
<keyword evidence="2" id="KW-1185">Reference proteome</keyword>
<protein>
    <submittedName>
        <fullName evidence="1">Uncharacterized protein</fullName>
    </submittedName>
</protein>
<dbReference type="AlphaFoldDB" id="A0A8X6QBU6"/>
<feature type="non-terminal residue" evidence="1">
    <location>
        <position position="57"/>
    </location>
</feature>
<dbReference type="Proteomes" id="UP000887013">
    <property type="component" value="Unassembled WGS sequence"/>
</dbReference>
<accession>A0A8X6QBU6</accession>
<sequence>MAGMRLRQCALTEAAEGCFQIIKAAVRSSKQRLRQPKKAARQRVRCKVCACCEAVRK</sequence>
<organism evidence="1 2">
    <name type="scientific">Nephila pilipes</name>
    <name type="common">Giant wood spider</name>
    <name type="synonym">Nephila maculata</name>
    <dbReference type="NCBI Taxonomy" id="299642"/>
    <lineage>
        <taxon>Eukaryota</taxon>
        <taxon>Metazoa</taxon>
        <taxon>Ecdysozoa</taxon>
        <taxon>Arthropoda</taxon>
        <taxon>Chelicerata</taxon>
        <taxon>Arachnida</taxon>
        <taxon>Araneae</taxon>
        <taxon>Araneomorphae</taxon>
        <taxon>Entelegynae</taxon>
        <taxon>Araneoidea</taxon>
        <taxon>Nephilidae</taxon>
        <taxon>Nephila</taxon>
    </lineage>
</organism>
<comment type="caution">
    <text evidence="1">The sequence shown here is derived from an EMBL/GenBank/DDBJ whole genome shotgun (WGS) entry which is preliminary data.</text>
</comment>
<reference evidence="1" key="1">
    <citation type="submission" date="2020-08" db="EMBL/GenBank/DDBJ databases">
        <title>Multicomponent nature underlies the extraordinary mechanical properties of spider dragline silk.</title>
        <authorList>
            <person name="Kono N."/>
            <person name="Nakamura H."/>
            <person name="Mori M."/>
            <person name="Yoshida Y."/>
            <person name="Ohtoshi R."/>
            <person name="Malay A.D."/>
            <person name="Moran D.A.P."/>
            <person name="Tomita M."/>
            <person name="Numata K."/>
            <person name="Arakawa K."/>
        </authorList>
    </citation>
    <scope>NUCLEOTIDE SEQUENCE</scope>
</reference>
<proteinExistence type="predicted"/>
<evidence type="ECO:0000313" key="1">
    <source>
        <dbReference type="EMBL" id="GFU06344.1"/>
    </source>
</evidence>
<evidence type="ECO:0000313" key="2">
    <source>
        <dbReference type="Proteomes" id="UP000887013"/>
    </source>
</evidence>
<name>A0A8X6QBU6_NEPPI</name>